<keyword evidence="1 3" id="KW-0820">tRNA-binding</keyword>
<proteinExistence type="predicted"/>
<evidence type="ECO:0000256" key="1">
    <source>
        <dbReference type="ARBA" id="ARBA00022555"/>
    </source>
</evidence>
<accession>A0A0G0K207</accession>
<dbReference type="InterPro" id="IPR002547">
    <property type="entry name" value="tRNA-bd_dom"/>
</dbReference>
<dbReference type="InterPro" id="IPR012340">
    <property type="entry name" value="NA-bd_OB-fold"/>
</dbReference>
<gene>
    <name evidence="5" type="ORF">US62_C0054G0003</name>
</gene>
<dbReference type="GO" id="GO:0000049">
    <property type="term" value="F:tRNA binding"/>
    <property type="evidence" value="ECO:0007669"/>
    <property type="project" value="UniProtKB-UniRule"/>
</dbReference>
<reference evidence="5 6" key="1">
    <citation type="journal article" date="2015" name="Nature">
        <title>rRNA introns, odd ribosomes, and small enigmatic genomes across a large radiation of phyla.</title>
        <authorList>
            <person name="Brown C.T."/>
            <person name="Hug L.A."/>
            <person name="Thomas B.C."/>
            <person name="Sharon I."/>
            <person name="Castelle C.J."/>
            <person name="Singh A."/>
            <person name="Wilkins M.J."/>
            <person name="Williams K.H."/>
            <person name="Banfield J.F."/>
        </authorList>
    </citation>
    <scope>NUCLEOTIDE SEQUENCE [LARGE SCALE GENOMIC DNA]</scope>
</reference>
<feature type="domain" description="TRNA-binding" evidence="4">
    <location>
        <begin position="1"/>
        <end position="106"/>
    </location>
</feature>
<dbReference type="Gene3D" id="2.40.50.140">
    <property type="entry name" value="Nucleic acid-binding proteins"/>
    <property type="match status" value="1"/>
</dbReference>
<evidence type="ECO:0000256" key="3">
    <source>
        <dbReference type="PROSITE-ProRule" id="PRU00209"/>
    </source>
</evidence>
<dbReference type="EMBL" id="LBTR01000054">
    <property type="protein sequence ID" value="KKQ43109.1"/>
    <property type="molecule type" value="Genomic_DNA"/>
</dbReference>
<evidence type="ECO:0000313" key="6">
    <source>
        <dbReference type="Proteomes" id="UP000034603"/>
    </source>
</evidence>
<evidence type="ECO:0000256" key="2">
    <source>
        <dbReference type="ARBA" id="ARBA00022884"/>
    </source>
</evidence>
<keyword evidence="2 3" id="KW-0694">RNA-binding</keyword>
<evidence type="ECO:0000259" key="4">
    <source>
        <dbReference type="PROSITE" id="PS50886"/>
    </source>
</evidence>
<dbReference type="AlphaFoldDB" id="A0A0G0K207"/>
<dbReference type="PROSITE" id="PS50886">
    <property type="entry name" value="TRBD"/>
    <property type="match status" value="1"/>
</dbReference>
<evidence type="ECO:0000313" key="5">
    <source>
        <dbReference type="EMBL" id="KKQ43109.1"/>
    </source>
</evidence>
<dbReference type="SUPFAM" id="SSF50249">
    <property type="entry name" value="Nucleic acid-binding proteins"/>
    <property type="match status" value="1"/>
</dbReference>
<organism evidence="5 6">
    <name type="scientific">Candidatus Woesebacteria bacterium GW2011_GWA1_37_8</name>
    <dbReference type="NCBI Taxonomy" id="1618546"/>
    <lineage>
        <taxon>Bacteria</taxon>
        <taxon>Candidatus Woeseibacteriota</taxon>
    </lineage>
</organism>
<name>A0A0G0K207_9BACT</name>
<comment type="caution">
    <text evidence="5">The sequence shown here is derived from an EMBL/GenBank/DDBJ whole genome shotgun (WGS) entry which is preliminary data.</text>
</comment>
<sequence length="106" mass="11958">MDKVNFADFQKLDIRIGTVVSAEVPEWSHWVMKLTDKPEDIQGKQLPFIVNLEPKKMGPEGDYSQGMMMAATQALEKPMMIGEEEVLEKPVLLSVLEKVPDGTKVR</sequence>
<dbReference type="Proteomes" id="UP000034603">
    <property type="component" value="Unassembled WGS sequence"/>
</dbReference>
<protein>
    <recommendedName>
        <fullName evidence="4">tRNA-binding domain-containing protein</fullName>
    </recommendedName>
</protein>